<gene>
    <name evidence="13" type="ORF">THARTR1_05142</name>
</gene>
<dbReference type="InterPro" id="IPR016162">
    <property type="entry name" value="Ald_DH_N"/>
</dbReference>
<dbReference type="OrthoDB" id="1934954at2759"/>
<dbReference type="AlphaFoldDB" id="A0A2K0U9W9"/>
<evidence type="ECO:0000256" key="1">
    <source>
        <dbReference type="ARBA" id="ARBA00004985"/>
    </source>
</evidence>
<evidence type="ECO:0000256" key="6">
    <source>
        <dbReference type="ARBA" id="ARBA00023002"/>
    </source>
</evidence>
<dbReference type="InterPro" id="IPR016161">
    <property type="entry name" value="Ald_DH/histidinol_DH"/>
</dbReference>
<evidence type="ECO:0000256" key="7">
    <source>
        <dbReference type="ARBA" id="ARBA00049024"/>
    </source>
</evidence>
<protein>
    <recommendedName>
        <fullName evidence="2">glutamate-5-semialdehyde dehydrogenase</fullName>
        <ecNumber evidence="2">1.2.1.41</ecNumber>
    </recommendedName>
    <alternativeName>
        <fullName evidence="11">Glutamate-5-semialdehyde dehydrogenase</fullName>
    </alternativeName>
    <alternativeName>
        <fullName evidence="10">Glutamyl-gamma-semialdehyde dehydrogenase</fullName>
    </alternativeName>
</protein>
<evidence type="ECO:0000256" key="8">
    <source>
        <dbReference type="ARBA" id="ARBA00059423"/>
    </source>
</evidence>
<comment type="similarity">
    <text evidence="9">Belongs to the gamma-glutamyl phosphate reductase family.</text>
</comment>
<evidence type="ECO:0000313" key="13">
    <source>
        <dbReference type="EMBL" id="PNP54585.1"/>
    </source>
</evidence>
<sequence length="437" mass="46388">MSLTNGSPEAAATAAKTASFTLASLPASARNEALEAIHAALAASKDEILGANARDLELARKAAADGQLSQALVSRLDLGKKGKWEDMLQGILDVQLRTKLDDGLILERVSCPIGVLLIIFEARPEVIANIASLAIKSGNAAILKGGKESTESFIAISQVISSALSKTQVPNSAIQLVTTRDVILQLLSQDRSIDLVIPRGSNDLVRYIKENTKIPVLGHADGLCSIYLTATADKEKAAVAIVDSKTSYPAACNSLETLLVQDKALDTIWPGVASALAGKGVTLRLDAASKAALSSTTLPDGTVLDATPEDYDTEHLNLTLAVKTVSTVDEAIAHINTHGSHHTDSIFTSNEAEAEHFMNQVDSAGVYWNASTRLADGMRYGFGTEVGISTNKIHSRGPVGLDGLTIYKYKIRGDYQPTTGYGVGEGKRPWKHEKLSF</sequence>
<organism evidence="13 14">
    <name type="scientific">Trichoderma harzianum</name>
    <name type="common">Hypocrea lixii</name>
    <dbReference type="NCBI Taxonomy" id="5544"/>
    <lineage>
        <taxon>Eukaryota</taxon>
        <taxon>Fungi</taxon>
        <taxon>Dikarya</taxon>
        <taxon>Ascomycota</taxon>
        <taxon>Pezizomycotina</taxon>
        <taxon>Sordariomycetes</taxon>
        <taxon>Hypocreomycetidae</taxon>
        <taxon>Hypocreales</taxon>
        <taxon>Hypocreaceae</taxon>
        <taxon>Trichoderma</taxon>
    </lineage>
</organism>
<dbReference type="SUPFAM" id="SSF53720">
    <property type="entry name" value="ALDH-like"/>
    <property type="match status" value="1"/>
</dbReference>
<dbReference type="InterPro" id="IPR015590">
    <property type="entry name" value="Aldehyde_DH_dom"/>
</dbReference>
<dbReference type="PANTHER" id="PTHR11063">
    <property type="entry name" value="GLUTAMATE SEMIALDEHYDE DEHYDROGENASE"/>
    <property type="match status" value="1"/>
</dbReference>
<dbReference type="EMBL" id="MTYI01000059">
    <property type="protein sequence ID" value="PNP54585.1"/>
    <property type="molecule type" value="Genomic_DNA"/>
</dbReference>
<dbReference type="Gene3D" id="3.40.309.10">
    <property type="entry name" value="Aldehyde Dehydrogenase, Chain A, domain 2"/>
    <property type="match status" value="1"/>
</dbReference>
<evidence type="ECO:0000256" key="11">
    <source>
        <dbReference type="ARBA" id="ARBA00077451"/>
    </source>
</evidence>
<dbReference type="InterPro" id="IPR020593">
    <property type="entry name" value="G-glutamylP_reductase_CS"/>
</dbReference>
<comment type="pathway">
    <text evidence="1">Amino-acid biosynthesis; L-proline biosynthesis; L-glutamate 5-semialdehyde from L-glutamate: step 2/2.</text>
</comment>
<comment type="catalytic activity">
    <reaction evidence="7">
        <text>L-glutamate 5-semialdehyde + phosphate + NADP(+) = L-glutamyl 5-phosphate + NADPH + H(+)</text>
        <dbReference type="Rhea" id="RHEA:19541"/>
        <dbReference type="ChEBI" id="CHEBI:15378"/>
        <dbReference type="ChEBI" id="CHEBI:43474"/>
        <dbReference type="ChEBI" id="CHEBI:57783"/>
        <dbReference type="ChEBI" id="CHEBI:58066"/>
        <dbReference type="ChEBI" id="CHEBI:58274"/>
        <dbReference type="ChEBI" id="CHEBI:58349"/>
        <dbReference type="EC" id="1.2.1.41"/>
    </reaction>
</comment>
<evidence type="ECO:0000256" key="3">
    <source>
        <dbReference type="ARBA" id="ARBA00022605"/>
    </source>
</evidence>
<accession>A0A2K0U9W9</accession>
<dbReference type="CDD" id="cd07079">
    <property type="entry name" value="ALDH_F18-19_ProA-GPR"/>
    <property type="match status" value="1"/>
</dbReference>
<dbReference type="Pfam" id="PF00171">
    <property type="entry name" value="Aldedh"/>
    <property type="match status" value="2"/>
</dbReference>
<dbReference type="FunFam" id="3.40.309.10:FF:000006">
    <property type="entry name" value="Gamma-glutamyl phosphate reductase"/>
    <property type="match status" value="1"/>
</dbReference>
<comment type="function">
    <text evidence="8">Catalyzes the NADPH dependent reduction of L-gamma-glutamyl 5-phosphate into L-glutamate 5-semialdehyde and phosphate. The product spontaneously undergoes cyclization to form 1-pyrroline-5-carboxylate.</text>
</comment>
<dbReference type="GO" id="GO:0055129">
    <property type="term" value="P:L-proline biosynthetic process"/>
    <property type="evidence" value="ECO:0007669"/>
    <property type="project" value="UniProtKB-UniPathway"/>
</dbReference>
<evidence type="ECO:0000256" key="10">
    <source>
        <dbReference type="ARBA" id="ARBA00075718"/>
    </source>
</evidence>
<keyword evidence="5" id="KW-0521">NADP</keyword>
<feature type="domain" description="Aldehyde dehydrogenase" evidence="12">
    <location>
        <begin position="320"/>
        <end position="378"/>
    </location>
</feature>
<dbReference type="InterPro" id="IPR000965">
    <property type="entry name" value="GPR_dom"/>
</dbReference>
<dbReference type="GO" id="GO:0004350">
    <property type="term" value="F:glutamate-5-semialdehyde dehydrogenase activity"/>
    <property type="evidence" value="ECO:0007669"/>
    <property type="project" value="UniProtKB-EC"/>
</dbReference>
<evidence type="ECO:0000313" key="14">
    <source>
        <dbReference type="Proteomes" id="UP000236290"/>
    </source>
</evidence>
<evidence type="ECO:0000256" key="4">
    <source>
        <dbReference type="ARBA" id="ARBA00022650"/>
    </source>
</evidence>
<keyword evidence="3" id="KW-0028">Amino-acid biosynthesis</keyword>
<keyword evidence="6" id="KW-0560">Oxidoreductase</keyword>
<reference evidence="13 14" key="1">
    <citation type="submission" date="2017-02" db="EMBL/GenBank/DDBJ databases">
        <title>Genomes of Trichoderma spp. with biocontrol activity.</title>
        <authorList>
            <person name="Gardiner D."/>
            <person name="Kazan K."/>
            <person name="Vos C."/>
            <person name="Harvey P."/>
        </authorList>
    </citation>
    <scope>NUCLEOTIDE SEQUENCE [LARGE SCALE GENOMIC DNA]</scope>
    <source>
        <strain evidence="13 14">Tr1</strain>
    </source>
</reference>
<dbReference type="EC" id="1.2.1.41" evidence="2"/>
<keyword evidence="4" id="KW-0641">Proline biosynthesis</keyword>
<dbReference type="HAMAP" id="MF_00412">
    <property type="entry name" value="ProA"/>
    <property type="match status" value="1"/>
</dbReference>
<evidence type="ECO:0000256" key="9">
    <source>
        <dbReference type="ARBA" id="ARBA00060997"/>
    </source>
</evidence>
<dbReference type="InterPro" id="IPR012134">
    <property type="entry name" value="Glu-5-SA_DH"/>
</dbReference>
<comment type="caution">
    <text evidence="13">The sequence shown here is derived from an EMBL/GenBank/DDBJ whole genome shotgun (WGS) entry which is preliminary data.</text>
</comment>
<dbReference type="Gene3D" id="3.40.605.10">
    <property type="entry name" value="Aldehyde Dehydrogenase, Chain A, domain 1"/>
    <property type="match status" value="1"/>
</dbReference>
<dbReference type="GO" id="GO:0050661">
    <property type="term" value="F:NADP binding"/>
    <property type="evidence" value="ECO:0007669"/>
    <property type="project" value="InterPro"/>
</dbReference>
<dbReference type="InterPro" id="IPR016163">
    <property type="entry name" value="Ald_DH_C"/>
</dbReference>
<feature type="domain" description="Aldehyde dehydrogenase" evidence="12">
    <location>
        <begin position="9"/>
        <end position="276"/>
    </location>
</feature>
<dbReference type="UniPathway" id="UPA00098">
    <property type="reaction ID" value="UER00360"/>
</dbReference>
<dbReference type="NCBIfam" id="TIGR00407">
    <property type="entry name" value="proA"/>
    <property type="match status" value="1"/>
</dbReference>
<dbReference type="PANTHER" id="PTHR11063:SF8">
    <property type="entry name" value="DELTA-1-PYRROLINE-5-CARBOXYLATE SYNTHASE"/>
    <property type="match status" value="1"/>
</dbReference>
<evidence type="ECO:0000259" key="12">
    <source>
        <dbReference type="Pfam" id="PF00171"/>
    </source>
</evidence>
<name>A0A2K0U9W9_TRIHA</name>
<dbReference type="PROSITE" id="PS01223">
    <property type="entry name" value="PROA"/>
    <property type="match status" value="1"/>
</dbReference>
<dbReference type="NCBIfam" id="NF001221">
    <property type="entry name" value="PRK00197.1"/>
    <property type="match status" value="1"/>
</dbReference>
<evidence type="ECO:0000256" key="2">
    <source>
        <dbReference type="ARBA" id="ARBA00013002"/>
    </source>
</evidence>
<dbReference type="PIRSF" id="PIRSF000151">
    <property type="entry name" value="GPR"/>
    <property type="match status" value="1"/>
</dbReference>
<dbReference type="Proteomes" id="UP000236290">
    <property type="component" value="Unassembled WGS sequence"/>
</dbReference>
<proteinExistence type="inferred from homology"/>
<evidence type="ECO:0000256" key="5">
    <source>
        <dbReference type="ARBA" id="ARBA00022857"/>
    </source>
</evidence>